<dbReference type="SUPFAM" id="SSF53850">
    <property type="entry name" value="Periplasmic binding protein-like II"/>
    <property type="match status" value="1"/>
</dbReference>
<feature type="domain" description="SsuA/THI5-like" evidence="2">
    <location>
        <begin position="43"/>
        <end position="253"/>
    </location>
</feature>
<name>W9HC76_9PROT</name>
<dbReference type="PANTHER" id="PTHR31528">
    <property type="entry name" value="4-AMINO-5-HYDROXYMETHYL-2-METHYLPYRIMIDINE PHOSPHATE SYNTHASE THI11-RELATED"/>
    <property type="match status" value="1"/>
</dbReference>
<dbReference type="STRING" id="1385369.N825_18170"/>
<dbReference type="InterPro" id="IPR027939">
    <property type="entry name" value="NMT1/THI5"/>
</dbReference>
<organism evidence="3 4">
    <name type="scientific">Skermanella stibiiresistens SB22</name>
    <dbReference type="NCBI Taxonomy" id="1385369"/>
    <lineage>
        <taxon>Bacteria</taxon>
        <taxon>Pseudomonadati</taxon>
        <taxon>Pseudomonadota</taxon>
        <taxon>Alphaproteobacteria</taxon>
        <taxon>Rhodospirillales</taxon>
        <taxon>Azospirillaceae</taxon>
        <taxon>Skermanella</taxon>
    </lineage>
</organism>
<evidence type="ECO:0000256" key="1">
    <source>
        <dbReference type="SAM" id="SignalP"/>
    </source>
</evidence>
<protein>
    <recommendedName>
        <fullName evidence="2">SsuA/THI5-like domain-containing protein</fullName>
    </recommendedName>
</protein>
<dbReference type="PANTHER" id="PTHR31528:SF15">
    <property type="entry name" value="RIBOFLAVIN-BINDING PROTEIN RIBY"/>
    <property type="match status" value="1"/>
</dbReference>
<dbReference type="OrthoDB" id="7431968at2"/>
<keyword evidence="1" id="KW-0732">Signal</keyword>
<accession>W9HC76</accession>
<gene>
    <name evidence="3" type="ORF">N825_18170</name>
</gene>
<reference evidence="3 4" key="1">
    <citation type="submission" date="2013-08" db="EMBL/GenBank/DDBJ databases">
        <title>The genome sequence of Skermanella stibiiresistens.</title>
        <authorList>
            <person name="Zhu W."/>
            <person name="Wang G."/>
        </authorList>
    </citation>
    <scope>NUCLEOTIDE SEQUENCE [LARGE SCALE GENOMIC DNA]</scope>
    <source>
        <strain evidence="3 4">SB22</strain>
    </source>
</reference>
<comment type="caution">
    <text evidence="3">The sequence shown here is derived from an EMBL/GenBank/DDBJ whole genome shotgun (WGS) entry which is preliminary data.</text>
</comment>
<dbReference type="Pfam" id="PF09084">
    <property type="entry name" value="NMT1"/>
    <property type="match status" value="1"/>
</dbReference>
<sequence>MEASNMLRNFFASLCVAAAVSTAAPALAQTKLNFRLDWTIYGSHAPFYLALESGLYEKAGLDVSISEGQGSATVTKLVAQGGDQAGFIDFGSMVRGVEQGMPLIGVMRVISGVMCVISHEDVAIRTPQELDGKVVAYAPSESTGQIMPALLAANGVDPAKVSVLTPATGAKNAVFLQRRADAIPANTNVQIAQLEAQGAKVSYFKYSDFGVDIMNNGIVFNADYAKANPEVVRGFVAATQTAFEMARKDPKSALDALVKRLPQQERNRTILARQLELTFDALETKATHGKPLGHMEASDWESMQALLVKYTGLPRAVPVETLYTNEYLPK</sequence>
<feature type="signal peptide" evidence="1">
    <location>
        <begin position="1"/>
        <end position="28"/>
    </location>
</feature>
<proteinExistence type="predicted"/>
<dbReference type="Gene3D" id="3.40.190.10">
    <property type="entry name" value="Periplasmic binding protein-like II"/>
    <property type="match status" value="2"/>
</dbReference>
<dbReference type="EMBL" id="AVFL01000002">
    <property type="protein sequence ID" value="EWY42297.1"/>
    <property type="molecule type" value="Genomic_DNA"/>
</dbReference>
<evidence type="ECO:0000259" key="2">
    <source>
        <dbReference type="Pfam" id="PF09084"/>
    </source>
</evidence>
<dbReference type="InterPro" id="IPR015168">
    <property type="entry name" value="SsuA/THI5"/>
</dbReference>
<evidence type="ECO:0000313" key="3">
    <source>
        <dbReference type="EMBL" id="EWY42297.1"/>
    </source>
</evidence>
<evidence type="ECO:0000313" key="4">
    <source>
        <dbReference type="Proteomes" id="UP000019486"/>
    </source>
</evidence>
<dbReference type="AlphaFoldDB" id="W9HC76"/>
<keyword evidence="4" id="KW-1185">Reference proteome</keyword>
<dbReference type="GO" id="GO:0009228">
    <property type="term" value="P:thiamine biosynthetic process"/>
    <property type="evidence" value="ECO:0007669"/>
    <property type="project" value="InterPro"/>
</dbReference>
<dbReference type="Proteomes" id="UP000019486">
    <property type="component" value="Unassembled WGS sequence"/>
</dbReference>
<feature type="chain" id="PRO_5004920922" description="SsuA/THI5-like domain-containing protein" evidence="1">
    <location>
        <begin position="29"/>
        <end position="330"/>
    </location>
</feature>